<dbReference type="InterPro" id="IPR051726">
    <property type="entry name" value="Chitin_Synth_Reg"/>
</dbReference>
<dbReference type="SMART" id="SM00671">
    <property type="entry name" value="SEL1"/>
    <property type="match status" value="7"/>
</dbReference>
<dbReference type="InterPro" id="IPR006597">
    <property type="entry name" value="Sel1-like"/>
</dbReference>
<dbReference type="Gene3D" id="1.25.40.10">
    <property type="entry name" value="Tetratricopeptide repeat domain"/>
    <property type="match status" value="2"/>
</dbReference>
<dbReference type="EMBL" id="CP134184">
    <property type="protein sequence ID" value="WPA96389.1"/>
    <property type="molecule type" value="Genomic_DNA"/>
</dbReference>
<reference evidence="4 6" key="2">
    <citation type="submission" date="2023-09" db="EMBL/GenBank/DDBJ databases">
        <title>Complete-Gapless Cercospora beticola genome.</title>
        <authorList>
            <person name="Wyatt N.A."/>
            <person name="Spanner R.E."/>
            <person name="Bolton M.D."/>
        </authorList>
    </citation>
    <scope>NUCLEOTIDE SEQUENCE [LARGE SCALE GENOMIC DNA]</scope>
    <source>
        <strain evidence="4">Cb09-40</strain>
    </source>
</reference>
<feature type="compositionally biased region" description="Basic and acidic residues" evidence="2">
    <location>
        <begin position="228"/>
        <end position="243"/>
    </location>
</feature>
<evidence type="ECO:0000256" key="1">
    <source>
        <dbReference type="ARBA" id="ARBA00022737"/>
    </source>
</evidence>
<proteinExistence type="predicted"/>
<organism evidence="3 5">
    <name type="scientific">Cercospora beticola</name>
    <name type="common">Sugarbeet leaf spot fungus</name>
    <dbReference type="NCBI Taxonomy" id="122368"/>
    <lineage>
        <taxon>Eukaryota</taxon>
        <taxon>Fungi</taxon>
        <taxon>Dikarya</taxon>
        <taxon>Ascomycota</taxon>
        <taxon>Pezizomycotina</taxon>
        <taxon>Dothideomycetes</taxon>
        <taxon>Dothideomycetidae</taxon>
        <taxon>Mycosphaerellales</taxon>
        <taxon>Mycosphaerellaceae</taxon>
        <taxon>Cercospora</taxon>
    </lineage>
</organism>
<protein>
    <submittedName>
        <fullName evidence="3">Protein SKT5</fullName>
    </submittedName>
</protein>
<feature type="compositionally biased region" description="Basic and acidic residues" evidence="2">
    <location>
        <begin position="184"/>
        <end position="198"/>
    </location>
</feature>
<feature type="compositionally biased region" description="Basic and acidic residues" evidence="2">
    <location>
        <begin position="1139"/>
        <end position="1150"/>
    </location>
</feature>
<dbReference type="InterPro" id="IPR011990">
    <property type="entry name" value="TPR-like_helical_dom_sf"/>
</dbReference>
<evidence type="ECO:0000313" key="4">
    <source>
        <dbReference type="EMBL" id="WPA96389.1"/>
    </source>
</evidence>
<reference evidence="3 5" key="1">
    <citation type="submission" date="2015-10" db="EMBL/GenBank/DDBJ databases">
        <title>The cercosporin biosynthetic gene cluster was horizontally transferred to several fungal lineages and shown to be expanded in Cercospora beticola based on microsynteny with recipient genomes.</title>
        <authorList>
            <person name="De Jonge R."/>
            <person name="Ebert M.K."/>
            <person name="Suttle J.C."/>
            <person name="Jurick Ii W.M."/>
            <person name="Secor G.A."/>
            <person name="Thomma B.P."/>
            <person name="Van De Peer Y."/>
            <person name="Bolton M.D."/>
        </authorList>
    </citation>
    <scope>NUCLEOTIDE SEQUENCE [LARGE SCALE GENOMIC DNA]</scope>
    <source>
        <strain evidence="3 5">09-40</strain>
    </source>
</reference>
<dbReference type="OrthoDB" id="272077at2759"/>
<feature type="compositionally biased region" description="Polar residues" evidence="2">
    <location>
        <begin position="246"/>
        <end position="260"/>
    </location>
</feature>
<feature type="region of interest" description="Disordered" evidence="2">
    <location>
        <begin position="115"/>
        <end position="778"/>
    </location>
</feature>
<dbReference type="Proteomes" id="UP000230605">
    <property type="component" value="Chromosome 1"/>
</dbReference>
<feature type="compositionally biased region" description="Polar residues" evidence="2">
    <location>
        <begin position="332"/>
        <end position="344"/>
    </location>
</feature>
<feature type="compositionally biased region" description="Pro residues" evidence="2">
    <location>
        <begin position="563"/>
        <end position="573"/>
    </location>
</feature>
<evidence type="ECO:0000313" key="3">
    <source>
        <dbReference type="EMBL" id="PIB01327.1"/>
    </source>
</evidence>
<feature type="compositionally biased region" description="Polar residues" evidence="2">
    <location>
        <begin position="364"/>
        <end position="382"/>
    </location>
</feature>
<dbReference type="PANTHER" id="PTHR46430">
    <property type="entry name" value="PROTEIN SKT5-RELATED"/>
    <property type="match status" value="1"/>
</dbReference>
<feature type="compositionally biased region" description="Basic and acidic residues" evidence="2">
    <location>
        <begin position="579"/>
        <end position="589"/>
    </location>
</feature>
<feature type="compositionally biased region" description="Gly residues" evidence="2">
    <location>
        <begin position="628"/>
        <end position="645"/>
    </location>
</feature>
<dbReference type="Proteomes" id="UP001302367">
    <property type="component" value="Chromosome 1"/>
</dbReference>
<feature type="region of interest" description="Disordered" evidence="2">
    <location>
        <begin position="1139"/>
        <end position="1174"/>
    </location>
</feature>
<dbReference type="AlphaFoldDB" id="A0A2G5I943"/>
<evidence type="ECO:0000313" key="5">
    <source>
        <dbReference type="Proteomes" id="UP000230605"/>
    </source>
</evidence>
<dbReference type="EMBL" id="LKMD01000100">
    <property type="protein sequence ID" value="PIB01327.1"/>
    <property type="molecule type" value="Genomic_DNA"/>
</dbReference>
<feature type="compositionally biased region" description="Low complexity" evidence="2">
    <location>
        <begin position="607"/>
        <end position="627"/>
    </location>
</feature>
<accession>A0A2G5I943</accession>
<feature type="compositionally biased region" description="Basic and acidic residues" evidence="2">
    <location>
        <begin position="1160"/>
        <end position="1174"/>
    </location>
</feature>
<name>A0A2G5I943_CERBT</name>
<keyword evidence="1" id="KW-0677">Repeat</keyword>
<feature type="compositionally biased region" description="Polar residues" evidence="2">
    <location>
        <begin position="710"/>
        <end position="726"/>
    </location>
</feature>
<keyword evidence="6" id="KW-1185">Reference proteome</keyword>
<dbReference type="Pfam" id="PF08238">
    <property type="entry name" value="Sel1"/>
    <property type="match status" value="7"/>
</dbReference>
<evidence type="ECO:0000313" key="6">
    <source>
        <dbReference type="Proteomes" id="UP001302367"/>
    </source>
</evidence>
<sequence length="1174" mass="127967">MAYDQHSTYEPPRRAYQTRAPAPATGQQSYNDYADFASTPFDHYEQYDQPAHAQARHQQYGGHEANYAPSVKQGYDNRYEQAQSASQYHEPRFDQQYAPPEEYGQDRHYDARYQPRAPQQRSPPHVHQGLPPNAGSMRSDTSGQPALEQYDHRDNGYAPPVNGYGYAQPQEANHGHVHASSKSSMDEWKAKERSRLQAETRSPQTLPFDNAFPDFGNQKQARPGSKGSEGKHAGSRSQHEQRPKTAGQQQPQGSWENSYDTAAHGPTRDQGAGHSNVRDYNHTHQGRPAQGQAPPHPSGHQLGSPIDQHFDFGLGQDPSPPTNGYHPDSYAHSASQQQDYASSRQAERAAPQHRGPTAVPPLDTSRTQYQQTPVYNTSQPLSPTHVPPRPSTAQAARAQAVHQPAVPLSEPQSATFHDDYASVPQKPFAREDYGRPASLGDIIDDYGADPAPKPLQRKPTTREEEIEADMPDFDSAAPAQRLQANNASRGPAPTTIHPPAHPGLPHSSSAPDVRYDQPPIQHDPNTQAGYRPPPRHDGYHPGASSVPPQLPHTGAQDSRMRAGPPPDMQPPQAPFAHDPPVRRSLDDGRPMPYRNGPPPPQRFDAQGRPLPRGPPNGMRGGPMAMRGGPNGMRGGPNGMRGGPNGMRGNPNGMRGRGGPNGMPMGRGHPPRPDLDRQGTAWSDPGMNRAGSAPPTRGPLHGAHGMAAPPLTQQRSAPDQNPSSNNPDALPHHPVPVRPGLMENGGPGQAAKPPPVRNYGGTQSAPPIKGAPPHERQASKDHFAQPVTIGELEHLRSSVDASPDNAKKALILVKKLVEASTVLAAEGGRADPRTTAKNRERHVLEADKRLKKLVQGGYADAQFYLADCYGSGALGLEFDAKEAFKLYQAAAKGNHPEAAYRTAVCCEIGPEEGGGTSRDYAKAVQWYRRAATLGDGPGMYKLGAVLLKGLLGQQRNIVEAVIWLKRAAEKADADNPHALHELAQLYESDNTNPEIRNKLVADDSYARELFQKAATLGYKNSQFRLGQAYEYGHLGCTIDNRMSIAYYTKAAAQGEHQAELALSGWYLTGAPGILENSDTEAYLWARKAASSEPPLAKAMFAMGYFTENGIGCPQSMEEAKKWYSRAASYKFPKAIERLEELKRGGGKKDKSFPPPSNGKLTRKDQKRDEENCVVM</sequence>
<dbReference type="SUPFAM" id="SSF81901">
    <property type="entry name" value="HCP-like"/>
    <property type="match status" value="1"/>
</dbReference>
<evidence type="ECO:0000256" key="2">
    <source>
        <dbReference type="SAM" id="MobiDB-lite"/>
    </source>
</evidence>
<dbReference type="PANTHER" id="PTHR46430:SF3">
    <property type="entry name" value="ACTIVATOR OF C KINASE PROTEIN 1"/>
    <property type="match status" value="1"/>
</dbReference>
<feature type="region of interest" description="Disordered" evidence="2">
    <location>
        <begin position="1"/>
        <end position="35"/>
    </location>
</feature>
<gene>
    <name evidence="3" type="ORF">CB0940_00964</name>
    <name evidence="4" type="ORF">RHO25_000996</name>
</gene>